<evidence type="ECO:0000256" key="1">
    <source>
        <dbReference type="SAM" id="Phobius"/>
    </source>
</evidence>
<evidence type="ECO:0000313" key="2">
    <source>
        <dbReference type="EMBL" id="TVY59599.1"/>
    </source>
</evidence>
<dbReference type="Proteomes" id="UP000469558">
    <property type="component" value="Unassembled WGS sequence"/>
</dbReference>
<gene>
    <name evidence="2" type="ORF">LSUE1_G010083</name>
</gene>
<dbReference type="InterPro" id="IPR021848">
    <property type="entry name" value="HODM_asu-like"/>
</dbReference>
<dbReference type="AlphaFoldDB" id="A0A8T9BZA0"/>
<evidence type="ECO:0000313" key="3">
    <source>
        <dbReference type="Proteomes" id="UP000469558"/>
    </source>
</evidence>
<proteinExistence type="predicted"/>
<keyword evidence="1" id="KW-1133">Transmembrane helix</keyword>
<reference evidence="2 3" key="1">
    <citation type="submission" date="2018-05" db="EMBL/GenBank/DDBJ databases">
        <title>Genome sequencing and assembly of the regulated plant pathogen Lachnellula willkommii and related sister species for the development of diagnostic species identification markers.</title>
        <authorList>
            <person name="Giroux E."/>
            <person name="Bilodeau G."/>
        </authorList>
    </citation>
    <scope>NUCLEOTIDE SEQUENCE [LARGE SCALE GENOMIC DNA]</scope>
    <source>
        <strain evidence="2 3">CBS 268.59</strain>
    </source>
</reference>
<dbReference type="Pfam" id="PF11927">
    <property type="entry name" value="HODM_asu-like"/>
    <property type="match status" value="1"/>
</dbReference>
<dbReference type="EMBL" id="QGMK01002295">
    <property type="protein sequence ID" value="TVY59599.1"/>
    <property type="molecule type" value="Genomic_DNA"/>
</dbReference>
<organism evidence="2 3">
    <name type="scientific">Lachnellula suecica</name>
    <dbReference type="NCBI Taxonomy" id="602035"/>
    <lineage>
        <taxon>Eukaryota</taxon>
        <taxon>Fungi</taxon>
        <taxon>Dikarya</taxon>
        <taxon>Ascomycota</taxon>
        <taxon>Pezizomycotina</taxon>
        <taxon>Leotiomycetes</taxon>
        <taxon>Helotiales</taxon>
        <taxon>Lachnaceae</taxon>
        <taxon>Lachnellula</taxon>
    </lineage>
</organism>
<feature type="transmembrane region" description="Helical" evidence="1">
    <location>
        <begin position="20"/>
        <end position="38"/>
    </location>
</feature>
<comment type="caution">
    <text evidence="2">The sequence shown here is derived from an EMBL/GenBank/DDBJ whole genome shotgun (WGS) entry which is preliminary data.</text>
</comment>
<dbReference type="OrthoDB" id="5043642at2759"/>
<evidence type="ECO:0008006" key="4">
    <source>
        <dbReference type="Google" id="ProtNLM"/>
    </source>
</evidence>
<name>A0A8T9BZA0_9HELO</name>
<accession>A0A8T9BZA0</accession>
<protein>
    <recommendedName>
        <fullName evidence="4">DUF3445 domain-containing protein</fullName>
    </recommendedName>
</protein>
<keyword evidence="3" id="KW-1185">Reference proteome</keyword>
<keyword evidence="1" id="KW-0472">Membrane</keyword>
<sequence length="390" mass="45669">MTVLDNHHFFGMLEMMSPMKILLLGALLLPTYFCIAIWKRKHRLGMRRQTLDFSKVQPLPEFKPEDTSPYPYRPWTAGKYNMTMGLRKMPADEWLIIDSLYKEEQVLRRHLLKTNRQGVMQCLPTAEKACEEALECIVNFLIERYPSQFKLLTNRPGFIYNGITARNFKITKPYEQHPLEVAAQLVMEDINLLLQGAGNDQLDYCLCASFSMAPAGWYLQERIGWPIWRIHGPVPLWEEKLRKAMQKYAPVKCKLFRQTDRTRFFLGLKIESPVQRNNYFIQMDKTMFQQEPFPAASLHQLQVEDVHIRHERQTLRRLPRSGAVMFMVRTYLTPLTILKEEKQNLFALRNAVSAWPAEMAKYKGRHAWGEVLSEFCGTVLKNYISEGSIE</sequence>
<keyword evidence="1" id="KW-0812">Transmembrane</keyword>